<proteinExistence type="inferred from homology"/>
<name>A0AAX3RXM4_9GAMM</name>
<dbReference type="HAMAP" id="MF_01622">
    <property type="entry name" value="tRNA_sel_U_synth"/>
    <property type="match status" value="1"/>
</dbReference>
<dbReference type="EMBL" id="CP116222">
    <property type="protein sequence ID" value="WFC05016.1"/>
    <property type="molecule type" value="Genomic_DNA"/>
</dbReference>
<dbReference type="SUPFAM" id="SSF52540">
    <property type="entry name" value="P-loop containing nucleoside triphosphate hydrolases"/>
    <property type="match status" value="1"/>
</dbReference>
<reference evidence="4" key="1">
    <citation type="journal article" date="2022" name="Front. Microbiol.">
        <title>Identification of a novel aminoglycoside O-nucleotidyltransferase AadA33 in Providencia vermicola.</title>
        <authorList>
            <person name="Feng C."/>
            <person name="Gao M."/>
            <person name="Jiang W."/>
            <person name="Shi W."/>
            <person name="Li A."/>
            <person name="Liu S."/>
            <person name="Zhang L."/>
            <person name="Zhang X."/>
            <person name="Li Q."/>
            <person name="Lin H."/>
            <person name="Lu J."/>
            <person name="Li K."/>
            <person name="Zhang H."/>
            <person name="Hu Y."/>
            <person name="Bao Q."/>
            <person name="Lin X."/>
        </authorList>
    </citation>
    <scope>NUCLEOTIDE SEQUENCE</scope>
    <source>
        <strain evidence="4">P13</strain>
    </source>
</reference>
<evidence type="ECO:0000313" key="5">
    <source>
        <dbReference type="EMBL" id="WFC05016.1"/>
    </source>
</evidence>
<organism evidence="5 7">
    <name type="scientific">Providencia vermicola</name>
    <dbReference type="NCBI Taxonomy" id="333965"/>
    <lineage>
        <taxon>Bacteria</taxon>
        <taxon>Pseudomonadati</taxon>
        <taxon>Pseudomonadota</taxon>
        <taxon>Gammaproteobacteria</taxon>
        <taxon>Enterobacterales</taxon>
        <taxon>Morganellaceae</taxon>
        <taxon>Providencia</taxon>
    </lineage>
</organism>
<comment type="function">
    <text evidence="2">Involved in the post-transcriptional modification of the uridine at the wobble position (U34) of tRNA(Lys), tRNA(Glu) and tRNA(Gln). Catalyzes the conversion of 2-thiouridine (S2U-RNA) to 2-selenouridine (Se2U-RNA). Acts in a two-step process involving geranylation of 2-thiouridine (S2U) to S-geranyl-2-thiouridine (geS2U) and subsequent selenation of the latter derivative to 2-selenouridine (Se2U) in the tRNA chain.</text>
</comment>
<comment type="subunit">
    <text evidence="2">Monomer.</text>
</comment>
<keyword evidence="6" id="KW-1185">Reference proteome</keyword>
<evidence type="ECO:0000256" key="2">
    <source>
        <dbReference type="HAMAP-Rule" id="MF_01622"/>
    </source>
</evidence>
<dbReference type="PANTHER" id="PTHR30401">
    <property type="entry name" value="TRNA 2-SELENOURIDINE SYNTHASE"/>
    <property type="match status" value="1"/>
</dbReference>
<dbReference type="InterPro" id="IPR036873">
    <property type="entry name" value="Rhodanese-like_dom_sf"/>
</dbReference>
<dbReference type="AlphaFoldDB" id="A0AAX3RXM4"/>
<gene>
    <name evidence="5" type="primary">mnmH</name>
    <name evidence="2" type="synonym">selU</name>
    <name evidence="4" type="ORF">M5J11_15260</name>
    <name evidence="5" type="ORF">PG365_09635</name>
</gene>
<keyword evidence="1 2" id="KW-0711">Selenium</keyword>
<comment type="similarity">
    <text evidence="2">Belongs to the SelU family.</text>
</comment>
<dbReference type="EC" id="2.9.1.3" evidence="2"/>
<evidence type="ECO:0000259" key="3">
    <source>
        <dbReference type="PROSITE" id="PS50206"/>
    </source>
</evidence>
<dbReference type="InterPro" id="IPR001763">
    <property type="entry name" value="Rhodanese-like_dom"/>
</dbReference>
<dbReference type="InterPro" id="IPR058840">
    <property type="entry name" value="AAA_SelU"/>
</dbReference>
<dbReference type="InterPro" id="IPR027417">
    <property type="entry name" value="P-loop_NTPase"/>
</dbReference>
<dbReference type="SUPFAM" id="SSF52821">
    <property type="entry name" value="Rhodanese/Cell cycle control phosphatase"/>
    <property type="match status" value="1"/>
</dbReference>
<dbReference type="NCBIfam" id="TIGR03167">
    <property type="entry name" value="tRNA_sel_U_synt"/>
    <property type="match status" value="1"/>
</dbReference>
<comment type="catalytic activity">
    <reaction evidence="2">
        <text>5-methylaminomethyl-2-(Se-phospho)selenouridine(34) in tRNA + H2O = 5-methylaminomethyl-2-selenouridine(34) in tRNA + phosphate</text>
        <dbReference type="Rhea" id="RHEA:60176"/>
        <dbReference type="Rhea" id="RHEA-COMP:10196"/>
        <dbReference type="Rhea" id="RHEA-COMP:15523"/>
        <dbReference type="ChEBI" id="CHEBI:15377"/>
        <dbReference type="ChEBI" id="CHEBI:43474"/>
        <dbReference type="ChEBI" id="CHEBI:82743"/>
        <dbReference type="ChEBI" id="CHEBI:143702"/>
    </reaction>
</comment>
<dbReference type="PANTHER" id="PTHR30401:SF0">
    <property type="entry name" value="TRNA 2-SELENOURIDINE SYNTHASE"/>
    <property type="match status" value="1"/>
</dbReference>
<dbReference type="GO" id="GO:0002098">
    <property type="term" value="P:tRNA wobble uridine modification"/>
    <property type="evidence" value="ECO:0007669"/>
    <property type="project" value="UniProtKB-UniRule"/>
</dbReference>
<feature type="domain" description="Rhodanese" evidence="3">
    <location>
        <begin position="14"/>
        <end position="137"/>
    </location>
</feature>
<evidence type="ECO:0000256" key="1">
    <source>
        <dbReference type="ARBA" id="ARBA00023266"/>
    </source>
</evidence>
<dbReference type="GO" id="GO:0016765">
    <property type="term" value="F:transferase activity, transferring alkyl or aryl (other than methyl) groups"/>
    <property type="evidence" value="ECO:0007669"/>
    <property type="project" value="UniProtKB-UniRule"/>
</dbReference>
<dbReference type="Gene3D" id="3.40.250.10">
    <property type="entry name" value="Rhodanese-like domain"/>
    <property type="match status" value="1"/>
</dbReference>
<keyword evidence="2 5" id="KW-0808">Transferase</keyword>
<dbReference type="Pfam" id="PF00581">
    <property type="entry name" value="Rhodanese"/>
    <property type="match status" value="1"/>
</dbReference>
<comment type="catalytic activity">
    <reaction evidence="2">
        <text>5-methylaminomethyl-2-thiouridine(34) in tRNA + selenophosphate + (2E)-geranyl diphosphate + H2O + H(+) = 5-methylaminomethyl-2-selenouridine(34) in tRNA + (2E)-thiogeraniol + phosphate + diphosphate</text>
        <dbReference type="Rhea" id="RHEA:42716"/>
        <dbReference type="Rhea" id="RHEA-COMP:10195"/>
        <dbReference type="Rhea" id="RHEA-COMP:10196"/>
        <dbReference type="ChEBI" id="CHEBI:15377"/>
        <dbReference type="ChEBI" id="CHEBI:15378"/>
        <dbReference type="ChEBI" id="CHEBI:16144"/>
        <dbReference type="ChEBI" id="CHEBI:33019"/>
        <dbReference type="ChEBI" id="CHEBI:43474"/>
        <dbReference type="ChEBI" id="CHEBI:58057"/>
        <dbReference type="ChEBI" id="CHEBI:74455"/>
        <dbReference type="ChEBI" id="CHEBI:82743"/>
        <dbReference type="ChEBI" id="CHEBI:143703"/>
        <dbReference type="EC" id="2.9.1.3"/>
    </reaction>
</comment>
<evidence type="ECO:0000313" key="7">
    <source>
        <dbReference type="Proteomes" id="UP001222403"/>
    </source>
</evidence>
<comment type="catalytic activity">
    <reaction evidence="2">
        <text>5-methylaminomethyl-2-thiouridine(34) in tRNA + (2E)-geranyl diphosphate = 5-methylaminomethyl-S-(2E)-geranyl-thiouridine(34) in tRNA + diphosphate</text>
        <dbReference type="Rhea" id="RHEA:14085"/>
        <dbReference type="Rhea" id="RHEA-COMP:10195"/>
        <dbReference type="Rhea" id="RHEA-COMP:14654"/>
        <dbReference type="ChEBI" id="CHEBI:33019"/>
        <dbReference type="ChEBI" id="CHEBI:58057"/>
        <dbReference type="ChEBI" id="CHEBI:74455"/>
        <dbReference type="ChEBI" id="CHEBI:140632"/>
    </reaction>
</comment>
<dbReference type="InterPro" id="IPR017582">
    <property type="entry name" value="SelU"/>
</dbReference>
<feature type="active site" description="S-selanylcysteine intermediate" evidence="2">
    <location>
        <position position="97"/>
    </location>
</feature>
<dbReference type="RefSeq" id="WP_196713108.1">
    <property type="nucleotide sequence ID" value="NZ_CAXONC010000001.1"/>
</dbReference>
<dbReference type="SMART" id="SM00450">
    <property type="entry name" value="RHOD"/>
    <property type="match status" value="1"/>
</dbReference>
<dbReference type="NCBIfam" id="NF008750">
    <property type="entry name" value="PRK11784.1-2"/>
    <property type="match status" value="1"/>
</dbReference>
<dbReference type="GO" id="GO:0043828">
    <property type="term" value="F:tRNA 2-selenouridine synthase activity"/>
    <property type="evidence" value="ECO:0007669"/>
    <property type="project" value="UniProtKB-EC"/>
</dbReference>
<dbReference type="EMBL" id="CP097327">
    <property type="protein sequence ID" value="USB36152.1"/>
    <property type="molecule type" value="Genomic_DNA"/>
</dbReference>
<comment type="catalytic activity">
    <reaction evidence="2">
        <text>5-methylaminomethyl-S-(2E)-geranyl-thiouridine(34) in tRNA + selenophosphate + H(+) = 5-methylaminomethyl-2-(Se-phospho)selenouridine(34) in tRNA + (2E)-thiogeraniol</text>
        <dbReference type="Rhea" id="RHEA:60172"/>
        <dbReference type="Rhea" id="RHEA-COMP:14654"/>
        <dbReference type="Rhea" id="RHEA-COMP:15523"/>
        <dbReference type="ChEBI" id="CHEBI:15378"/>
        <dbReference type="ChEBI" id="CHEBI:16144"/>
        <dbReference type="ChEBI" id="CHEBI:140632"/>
        <dbReference type="ChEBI" id="CHEBI:143702"/>
        <dbReference type="ChEBI" id="CHEBI:143703"/>
    </reaction>
</comment>
<dbReference type="Proteomes" id="UP001057142">
    <property type="component" value="Chromosome"/>
</dbReference>
<dbReference type="CDD" id="cd01520">
    <property type="entry name" value="RHOD_YbbB"/>
    <property type="match status" value="1"/>
</dbReference>
<dbReference type="PROSITE" id="PS50206">
    <property type="entry name" value="RHODANESE_3"/>
    <property type="match status" value="1"/>
</dbReference>
<dbReference type="NCBIfam" id="NF008751">
    <property type="entry name" value="PRK11784.1-3"/>
    <property type="match status" value="1"/>
</dbReference>
<reference evidence="5" key="2">
    <citation type="submission" date="2023-01" db="EMBL/GenBank/DDBJ databases">
        <title>The prevalence of carbapenem-resistant bacteria in aquaculture in China and the genetic diversity of carbapenem-resistant genes.</title>
        <authorList>
            <person name="Wen R."/>
        </authorList>
    </citation>
    <scope>NUCLEOTIDE SEQUENCE</scope>
    <source>
        <strain evidence="5">PVA41-chromosome</strain>
    </source>
</reference>
<dbReference type="NCBIfam" id="NF008749">
    <property type="entry name" value="PRK11784.1-1"/>
    <property type="match status" value="1"/>
</dbReference>
<evidence type="ECO:0000313" key="6">
    <source>
        <dbReference type="Proteomes" id="UP001057142"/>
    </source>
</evidence>
<dbReference type="Proteomes" id="UP001222403">
    <property type="component" value="Chromosome"/>
</dbReference>
<accession>A0AAX3RXM4</accession>
<dbReference type="Pfam" id="PF26341">
    <property type="entry name" value="AAA_SelU"/>
    <property type="match status" value="1"/>
</dbReference>
<protein>
    <recommendedName>
        <fullName evidence="2">tRNA 2-selenouridine synthase</fullName>
        <ecNumber evidence="2">2.9.1.3</ecNumber>
    </recommendedName>
</protein>
<sequence>MESAALPQNIRQILTTGTPLIDVRAPVEFQQGSMPNAHNIPLMNDAERSAVGTCYKQQGSAKAVELGHRLVNGEIRAKRITAWRKACQQFPHGYICCARGGMRSHIVQQWLHEIGIEYPLIIGGYKALRQAAIEVTKELAQRPIILIGGYTGSGKTMMIHELPNGIDLEGIAHHRGSSFGRTLQQQYPQATFENHLAVEMLKKSQQHTRWILEDEGRTIGANSLPEALRAQMANAAIVVVEDPFELRLQRLKEEYFDRMTHAFLTAYGEEQGWIAYSEYLHHGLSAIHRRLGSQRTIELTTSLDIALAEQQKSGKTDAHLIWLVPLLNEYYDPMYHYQLSQKQDRIVYRGNYQEVLQWLITHGN</sequence>
<evidence type="ECO:0000313" key="4">
    <source>
        <dbReference type="EMBL" id="USB36152.1"/>
    </source>
</evidence>